<evidence type="ECO:0000313" key="10">
    <source>
        <dbReference type="EMBL" id="KYF74802.1"/>
    </source>
</evidence>
<dbReference type="NCBIfam" id="TIGR00383">
    <property type="entry name" value="corA"/>
    <property type="match status" value="1"/>
</dbReference>
<protein>
    <recommendedName>
        <fullName evidence="8">Magnesium transport protein CorA</fullName>
    </recommendedName>
</protein>
<feature type="transmembrane region" description="Helical" evidence="8">
    <location>
        <begin position="337"/>
        <end position="355"/>
    </location>
</feature>
<evidence type="ECO:0000313" key="11">
    <source>
        <dbReference type="Proteomes" id="UP000075635"/>
    </source>
</evidence>
<dbReference type="InterPro" id="IPR002523">
    <property type="entry name" value="MgTranspt_CorA/ZnTranspt_ZntB"/>
</dbReference>
<gene>
    <name evidence="8" type="primary">corA</name>
    <name evidence="10" type="ORF">BE17_05505</name>
</gene>
<evidence type="ECO:0000256" key="9">
    <source>
        <dbReference type="SAM" id="MobiDB-lite"/>
    </source>
</evidence>
<comment type="function">
    <text evidence="8">Mediates influx of magnesium ions.</text>
</comment>
<name>A0A150R3J5_SORCE</name>
<evidence type="ECO:0000256" key="2">
    <source>
        <dbReference type="ARBA" id="ARBA00009765"/>
    </source>
</evidence>
<comment type="subcellular location">
    <subcellularLocation>
        <location evidence="1">Cell membrane</location>
        <topology evidence="1">Multi-pass membrane protein</topology>
    </subcellularLocation>
    <subcellularLocation>
        <location evidence="8">Membrane</location>
        <topology evidence="8">Multi-pass membrane protein</topology>
    </subcellularLocation>
</comment>
<feature type="compositionally biased region" description="Polar residues" evidence="9">
    <location>
        <begin position="8"/>
        <end position="30"/>
    </location>
</feature>
<dbReference type="PANTHER" id="PTHR46494:SF1">
    <property type="entry name" value="CORA FAMILY METAL ION TRANSPORTER (EUROFUNG)"/>
    <property type="match status" value="1"/>
</dbReference>
<evidence type="ECO:0000256" key="6">
    <source>
        <dbReference type="ARBA" id="ARBA00022989"/>
    </source>
</evidence>
<keyword evidence="8" id="KW-0406">Ion transport</keyword>
<dbReference type="SUPFAM" id="SSF143865">
    <property type="entry name" value="CorA soluble domain-like"/>
    <property type="match status" value="1"/>
</dbReference>
<accession>A0A150R3J5</accession>
<dbReference type="Pfam" id="PF01544">
    <property type="entry name" value="CorA"/>
    <property type="match status" value="1"/>
</dbReference>
<dbReference type="InterPro" id="IPR004488">
    <property type="entry name" value="Mg/Co-transport_prot_CorA"/>
</dbReference>
<dbReference type="Gene3D" id="3.30.460.20">
    <property type="entry name" value="CorA soluble domain-like"/>
    <property type="match status" value="1"/>
</dbReference>
<keyword evidence="6 8" id="KW-1133">Transmembrane helix</keyword>
<sequence length="413" mass="47400">MVYHPGPVTSTTLPPESQSDSEPQLRTSWAQERAELDRSSHRPKRDRLGHEPPPASPPGTLVIEDTRRPKIFVIDYDAEVVSEKEMQSVDECIPYLTDDRPSITWVDVQGLGHKPTFERLGEIFKVHPLALEDMVNVPQRPKADVYGGEHVLIIARMVQVTEGCVLRTEQLAILVGKSFVLTVQEQADWDVMEAVRERIRVGRGTVRQRGADYLAYALLDAVVDGFFPVLERLGERIEDLEIEVMDAKRTMSKPIHDMKRDLLTLRRAIWPQRDLVNTLLREDNPMITKDTRLYLRDTYDHSVQLMDMVETYRELSSGLMDLHLSGISNRMNEIMKVLTIISTIFLPVTAIAGIYGMNFHHESSPYNMPELDWYYGYPFVWALMLASVVGLLTYYRRKGWLGKDHDGAEPRQR</sequence>
<evidence type="ECO:0000256" key="8">
    <source>
        <dbReference type="RuleBase" id="RU362010"/>
    </source>
</evidence>
<comment type="similarity">
    <text evidence="2 8">Belongs to the CorA metal ion transporter (MIT) (TC 1.A.35) family.</text>
</comment>
<dbReference type="Proteomes" id="UP000075635">
    <property type="component" value="Unassembled WGS sequence"/>
</dbReference>
<dbReference type="PANTHER" id="PTHR46494">
    <property type="entry name" value="CORA FAMILY METAL ION TRANSPORTER (EUROFUNG)"/>
    <property type="match status" value="1"/>
</dbReference>
<evidence type="ECO:0000256" key="7">
    <source>
        <dbReference type="ARBA" id="ARBA00023136"/>
    </source>
</evidence>
<comment type="caution">
    <text evidence="10">The sequence shown here is derived from an EMBL/GenBank/DDBJ whole genome shotgun (WGS) entry which is preliminary data.</text>
</comment>
<dbReference type="Gene3D" id="1.20.58.340">
    <property type="entry name" value="Magnesium transport protein CorA, transmembrane region"/>
    <property type="match status" value="2"/>
</dbReference>
<evidence type="ECO:0000256" key="4">
    <source>
        <dbReference type="ARBA" id="ARBA00022475"/>
    </source>
</evidence>
<dbReference type="GO" id="GO:0000287">
    <property type="term" value="F:magnesium ion binding"/>
    <property type="evidence" value="ECO:0007669"/>
    <property type="project" value="TreeGrafter"/>
</dbReference>
<keyword evidence="8" id="KW-0460">Magnesium</keyword>
<dbReference type="InterPro" id="IPR045861">
    <property type="entry name" value="CorA_cytoplasmic_dom"/>
</dbReference>
<evidence type="ECO:0000256" key="5">
    <source>
        <dbReference type="ARBA" id="ARBA00022692"/>
    </source>
</evidence>
<dbReference type="EMBL" id="JEMB01003211">
    <property type="protein sequence ID" value="KYF74802.1"/>
    <property type="molecule type" value="Genomic_DNA"/>
</dbReference>
<feature type="compositionally biased region" description="Basic and acidic residues" evidence="9">
    <location>
        <begin position="32"/>
        <end position="50"/>
    </location>
</feature>
<dbReference type="FunFam" id="1.20.58.340:FF:000012">
    <property type="entry name" value="Magnesium transport protein CorA"/>
    <property type="match status" value="1"/>
</dbReference>
<dbReference type="AlphaFoldDB" id="A0A150R3J5"/>
<evidence type="ECO:0000256" key="1">
    <source>
        <dbReference type="ARBA" id="ARBA00004651"/>
    </source>
</evidence>
<organism evidence="10 11">
    <name type="scientific">Sorangium cellulosum</name>
    <name type="common">Polyangium cellulosum</name>
    <dbReference type="NCBI Taxonomy" id="56"/>
    <lineage>
        <taxon>Bacteria</taxon>
        <taxon>Pseudomonadati</taxon>
        <taxon>Myxococcota</taxon>
        <taxon>Polyangia</taxon>
        <taxon>Polyangiales</taxon>
        <taxon>Polyangiaceae</taxon>
        <taxon>Sorangium</taxon>
    </lineage>
</organism>
<keyword evidence="7 8" id="KW-0472">Membrane</keyword>
<dbReference type="GO" id="GO:0005886">
    <property type="term" value="C:plasma membrane"/>
    <property type="evidence" value="ECO:0007669"/>
    <property type="project" value="UniProtKB-SubCell"/>
</dbReference>
<keyword evidence="4 8" id="KW-1003">Cell membrane</keyword>
<dbReference type="GO" id="GO:0015087">
    <property type="term" value="F:cobalt ion transmembrane transporter activity"/>
    <property type="evidence" value="ECO:0007669"/>
    <property type="project" value="UniProtKB-UniRule"/>
</dbReference>
<keyword evidence="5 8" id="KW-0812">Transmembrane</keyword>
<reference evidence="10 11" key="1">
    <citation type="submission" date="2014-02" db="EMBL/GenBank/DDBJ databases">
        <title>The small core and large imbalanced accessory genome model reveals a collaborative survival strategy of Sorangium cellulosum strains in nature.</title>
        <authorList>
            <person name="Han K."/>
            <person name="Peng R."/>
            <person name="Blom J."/>
            <person name="Li Y.-Z."/>
        </authorList>
    </citation>
    <scope>NUCLEOTIDE SEQUENCE [LARGE SCALE GENOMIC DNA]</scope>
    <source>
        <strain evidence="10 11">So0011-07</strain>
    </source>
</reference>
<dbReference type="InterPro" id="IPR045863">
    <property type="entry name" value="CorA_TM1_TM2"/>
</dbReference>
<dbReference type="CDD" id="cd12828">
    <property type="entry name" value="TmCorA-like_1"/>
    <property type="match status" value="1"/>
</dbReference>
<proteinExistence type="inferred from homology"/>
<dbReference type="GO" id="GO:0015095">
    <property type="term" value="F:magnesium ion transmembrane transporter activity"/>
    <property type="evidence" value="ECO:0007669"/>
    <property type="project" value="UniProtKB-UniRule"/>
</dbReference>
<dbReference type="SUPFAM" id="SSF144083">
    <property type="entry name" value="Magnesium transport protein CorA, transmembrane region"/>
    <property type="match status" value="1"/>
</dbReference>
<keyword evidence="3 8" id="KW-0813">Transport</keyword>
<feature type="transmembrane region" description="Helical" evidence="8">
    <location>
        <begin position="375"/>
        <end position="395"/>
    </location>
</feature>
<feature type="region of interest" description="Disordered" evidence="9">
    <location>
        <begin position="1"/>
        <end position="62"/>
    </location>
</feature>
<dbReference type="GO" id="GO:0050897">
    <property type="term" value="F:cobalt ion binding"/>
    <property type="evidence" value="ECO:0007669"/>
    <property type="project" value="TreeGrafter"/>
</dbReference>
<evidence type="ECO:0000256" key="3">
    <source>
        <dbReference type="ARBA" id="ARBA00022448"/>
    </source>
</evidence>